<dbReference type="EMBL" id="UOEG01000068">
    <property type="protein sequence ID" value="VAV91056.1"/>
    <property type="molecule type" value="Genomic_DNA"/>
</dbReference>
<dbReference type="GO" id="GO:0009166">
    <property type="term" value="P:nucleotide catabolic process"/>
    <property type="evidence" value="ECO:0007669"/>
    <property type="project" value="InterPro"/>
</dbReference>
<evidence type="ECO:0000259" key="3">
    <source>
        <dbReference type="Pfam" id="PF02872"/>
    </source>
</evidence>
<dbReference type="PANTHER" id="PTHR11575:SF24">
    <property type="entry name" value="5'-NUCLEOTIDASE"/>
    <property type="match status" value="1"/>
</dbReference>
<evidence type="ECO:0000313" key="4">
    <source>
        <dbReference type="EMBL" id="VAV91056.1"/>
    </source>
</evidence>
<accession>A0A3B0RRG5</accession>
<dbReference type="SUPFAM" id="SSF55816">
    <property type="entry name" value="5'-nucleotidase (syn. UDP-sugar hydrolase), C-terminal domain"/>
    <property type="match status" value="1"/>
</dbReference>
<feature type="non-terminal residue" evidence="4">
    <location>
        <position position="548"/>
    </location>
</feature>
<dbReference type="PRINTS" id="PR01607">
    <property type="entry name" value="APYRASEFAMLY"/>
</dbReference>
<reference evidence="4" key="1">
    <citation type="submission" date="2018-06" db="EMBL/GenBank/DDBJ databases">
        <authorList>
            <person name="Zhirakovskaya E."/>
        </authorList>
    </citation>
    <scope>NUCLEOTIDE SEQUENCE</scope>
</reference>
<dbReference type="InterPro" id="IPR006179">
    <property type="entry name" value="5_nucleotidase/apyrase"/>
</dbReference>
<proteinExistence type="predicted"/>
<dbReference type="Gene3D" id="3.60.21.10">
    <property type="match status" value="1"/>
</dbReference>
<organism evidence="4">
    <name type="scientific">hydrothermal vent metagenome</name>
    <dbReference type="NCBI Taxonomy" id="652676"/>
    <lineage>
        <taxon>unclassified sequences</taxon>
        <taxon>metagenomes</taxon>
        <taxon>ecological metagenomes</taxon>
    </lineage>
</organism>
<dbReference type="AlphaFoldDB" id="A0A3B0RRG5"/>
<name>A0A3B0RRG5_9ZZZZ</name>
<protein>
    <submittedName>
        <fullName evidence="4">5'-nucleotidase</fullName>
        <ecNumber evidence="4">3.1.3.5</ecNumber>
    </submittedName>
</protein>
<dbReference type="InterPro" id="IPR029052">
    <property type="entry name" value="Metallo-depent_PP-like"/>
</dbReference>
<dbReference type="InterPro" id="IPR036907">
    <property type="entry name" value="5'-Nucleotdase_C_sf"/>
</dbReference>
<dbReference type="Pfam" id="PF00149">
    <property type="entry name" value="Metallophos"/>
    <property type="match status" value="1"/>
</dbReference>
<dbReference type="SUPFAM" id="SSF56300">
    <property type="entry name" value="Metallo-dependent phosphatases"/>
    <property type="match status" value="1"/>
</dbReference>
<dbReference type="InterPro" id="IPR008334">
    <property type="entry name" value="5'-Nucleotdase_C"/>
</dbReference>
<sequence>MHLVETPPNPHGGIDRLFVLQGEAVTGPVTQIDGSDLLPETSGQGRMRIFHFNDLHNHLTELSGPDKGTHRFSQMVRRVRAARQMNDPVLFLSIGDDHTGTMLDELMGWQPDAFQIDASYRAYSAAGVDASVLGNHEFDRGSAVLAKGIRADANFPLLSANAHASAHLTPGQDYAPAAIAVIGGLRVGLLGLTTAVETRVGQQGDPGLAVASPVLVLQNLLPALAPLVDVVLLMSHCGYGNGAHQSGKAAGVRDIGEADFALAQAAAAITDKPMLILGAHTHTRLNENGLEPENIFDGIPIFQAGCNGQFLGEITLDVAPGRPVDRALTSACLYATISPDQPGDYDAEFEAAHIAPVIARVQAVLDTEIAQITTHALSNKTAQQARYTGESALGNFICDAIYQRLEARGIAADLALMNGATLQAGIEPGRLTAGDFFNVMPYADEVFVAEMQAQELLELFSSNAKRILRPEEVATTDCSGFLARGFLHGSHHIRYRMELGSSAAGAHAVDVEYLGQPLGAMRGRTFKVVMSTYLALGGFGERWNGLPI</sequence>
<gene>
    <name evidence="4" type="ORF">MNBD_ALPHA07-2330</name>
</gene>
<dbReference type="EC" id="3.1.3.5" evidence="4"/>
<dbReference type="GO" id="GO:0008253">
    <property type="term" value="F:5'-nucleotidase activity"/>
    <property type="evidence" value="ECO:0007669"/>
    <property type="project" value="UniProtKB-EC"/>
</dbReference>
<keyword evidence="4" id="KW-0378">Hydrolase</keyword>
<dbReference type="PANTHER" id="PTHR11575">
    <property type="entry name" value="5'-NUCLEOTIDASE-RELATED"/>
    <property type="match status" value="1"/>
</dbReference>
<keyword evidence="1" id="KW-0732">Signal</keyword>
<dbReference type="Pfam" id="PF02872">
    <property type="entry name" value="5_nucleotid_C"/>
    <property type="match status" value="1"/>
</dbReference>
<feature type="domain" description="5'-Nucleotidase C-terminal" evidence="3">
    <location>
        <begin position="370"/>
        <end position="540"/>
    </location>
</feature>
<dbReference type="Gene3D" id="3.90.780.10">
    <property type="entry name" value="5'-Nucleotidase, C-terminal domain"/>
    <property type="match status" value="1"/>
</dbReference>
<evidence type="ECO:0000256" key="1">
    <source>
        <dbReference type="ARBA" id="ARBA00022729"/>
    </source>
</evidence>
<evidence type="ECO:0000259" key="2">
    <source>
        <dbReference type="Pfam" id="PF00149"/>
    </source>
</evidence>
<feature type="domain" description="Calcineurin-like phosphoesterase" evidence="2">
    <location>
        <begin position="47"/>
        <end position="282"/>
    </location>
</feature>
<dbReference type="InterPro" id="IPR004843">
    <property type="entry name" value="Calcineurin-like_PHP"/>
</dbReference>